<feature type="transmembrane region" description="Helical" evidence="7">
    <location>
        <begin position="33"/>
        <end position="53"/>
    </location>
</feature>
<dbReference type="Pfam" id="PF00420">
    <property type="entry name" value="Oxidored_q2"/>
    <property type="match status" value="1"/>
</dbReference>
<evidence type="ECO:0000256" key="7">
    <source>
        <dbReference type="SAM" id="Phobius"/>
    </source>
</evidence>
<dbReference type="EMBL" id="AP017928">
    <property type="protein sequence ID" value="BBA32164.1"/>
    <property type="molecule type" value="Genomic_DNA"/>
</dbReference>
<gene>
    <name evidence="8" type="ORF">sS8_0196</name>
</gene>
<name>A0A286P3E2_9GAMM</name>
<keyword evidence="4 7" id="KW-0812">Transmembrane</keyword>
<dbReference type="InterPro" id="IPR050601">
    <property type="entry name" value="CPA3_antiporter_subunitC"/>
</dbReference>
<feature type="transmembrane region" description="Helical" evidence="7">
    <location>
        <begin position="65"/>
        <end position="85"/>
    </location>
</feature>
<comment type="subcellular location">
    <subcellularLocation>
        <location evidence="1">Cell membrane</location>
        <topology evidence="1">Multi-pass membrane protein</topology>
    </subcellularLocation>
</comment>
<keyword evidence="5 7" id="KW-1133">Transmembrane helix</keyword>
<keyword evidence="3" id="KW-1003">Cell membrane</keyword>
<evidence type="ECO:0000313" key="8">
    <source>
        <dbReference type="EMBL" id="BBA32164.1"/>
    </source>
</evidence>
<comment type="similarity">
    <text evidence="2">Belongs to the CPA3 antiporters (TC 2.A.63) subunit C family.</text>
</comment>
<dbReference type="Proteomes" id="UP000266313">
    <property type="component" value="Chromosome"/>
</dbReference>
<evidence type="ECO:0000256" key="1">
    <source>
        <dbReference type="ARBA" id="ARBA00004651"/>
    </source>
</evidence>
<proteinExistence type="inferred from homology"/>
<organism evidence="8 9">
    <name type="scientific">Methylocaldum marinum</name>
    <dbReference type="NCBI Taxonomy" id="1432792"/>
    <lineage>
        <taxon>Bacteria</taxon>
        <taxon>Pseudomonadati</taxon>
        <taxon>Pseudomonadota</taxon>
        <taxon>Gammaproteobacteria</taxon>
        <taxon>Methylococcales</taxon>
        <taxon>Methylococcaceae</taxon>
        <taxon>Methylocaldum</taxon>
    </lineage>
</organism>
<dbReference type="KEGG" id="mmai:sS8_0196"/>
<evidence type="ECO:0000256" key="6">
    <source>
        <dbReference type="ARBA" id="ARBA00023136"/>
    </source>
</evidence>
<reference evidence="8 9" key="1">
    <citation type="submission" date="2016-12" db="EMBL/GenBank/DDBJ databases">
        <title>Genome sequencing of Methylocaldum marinum.</title>
        <authorList>
            <person name="Takeuchi M."/>
            <person name="Kamagata Y."/>
            <person name="Hiraoka S."/>
            <person name="Oshima K."/>
            <person name="Hattori M."/>
            <person name="Iwasaki W."/>
        </authorList>
    </citation>
    <scope>NUCLEOTIDE SEQUENCE [LARGE SCALE GENOMIC DNA]</scope>
    <source>
        <strain evidence="8 9">S8</strain>
    </source>
</reference>
<evidence type="ECO:0008006" key="10">
    <source>
        <dbReference type="Google" id="ProtNLM"/>
    </source>
</evidence>
<dbReference type="PANTHER" id="PTHR34583:SF2">
    <property type="entry name" value="ANTIPORTER SUBUNIT MNHC2-RELATED"/>
    <property type="match status" value="1"/>
</dbReference>
<evidence type="ECO:0000256" key="5">
    <source>
        <dbReference type="ARBA" id="ARBA00022989"/>
    </source>
</evidence>
<evidence type="ECO:0000313" key="9">
    <source>
        <dbReference type="Proteomes" id="UP000266313"/>
    </source>
</evidence>
<evidence type="ECO:0000256" key="3">
    <source>
        <dbReference type="ARBA" id="ARBA00022475"/>
    </source>
</evidence>
<accession>A0A286P3E2</accession>
<dbReference type="RefSeq" id="WP_119628006.1">
    <property type="nucleotide sequence ID" value="NZ_AP017928.1"/>
</dbReference>
<dbReference type="OrthoDB" id="1494613at2"/>
<dbReference type="AlphaFoldDB" id="A0A286P3E2"/>
<protein>
    <recommendedName>
        <fullName evidence="10">NADH-ubiquinone oxidoreductase chain 4L</fullName>
    </recommendedName>
</protein>
<dbReference type="InterPro" id="IPR039428">
    <property type="entry name" value="NUOK/Mnh_C1-like"/>
</dbReference>
<keyword evidence="6 7" id="KW-0472">Membrane</keyword>
<evidence type="ECO:0000256" key="4">
    <source>
        <dbReference type="ARBA" id="ARBA00022692"/>
    </source>
</evidence>
<dbReference type="GO" id="GO:0005886">
    <property type="term" value="C:plasma membrane"/>
    <property type="evidence" value="ECO:0007669"/>
    <property type="project" value="UniProtKB-SubCell"/>
</dbReference>
<dbReference type="Gene3D" id="1.10.287.3510">
    <property type="match status" value="1"/>
</dbReference>
<evidence type="ECO:0000256" key="2">
    <source>
        <dbReference type="ARBA" id="ARBA00010388"/>
    </source>
</evidence>
<keyword evidence="9" id="KW-1185">Reference proteome</keyword>
<dbReference type="PANTHER" id="PTHR34583">
    <property type="entry name" value="ANTIPORTER SUBUNIT MNHC2-RELATED"/>
    <property type="match status" value="1"/>
</dbReference>
<sequence>MIACGLIYAVVGVVLFALGFFGLIVHAHPVRKLIAFNIMGSGVFLVLVGLPQRTAGTPPDRVSEALVLTGIVVAVSATAFGLALARRLYDLTGKPRLPNDPRPES</sequence>
<feature type="transmembrane region" description="Helical" evidence="7">
    <location>
        <begin position="6"/>
        <end position="26"/>
    </location>
</feature>